<feature type="region of interest" description="Disordered" evidence="1">
    <location>
        <begin position="1"/>
        <end position="99"/>
    </location>
</feature>
<dbReference type="InterPro" id="IPR002937">
    <property type="entry name" value="Amino_oxidase"/>
</dbReference>
<dbReference type="InParanoid" id="A0A2V0NQB4"/>
<proteinExistence type="predicted"/>
<name>A0A2V0NQB4_9CHLO</name>
<dbReference type="Pfam" id="PF01593">
    <property type="entry name" value="Amino_oxidase"/>
    <property type="match status" value="1"/>
</dbReference>
<evidence type="ECO:0000259" key="2">
    <source>
        <dbReference type="Pfam" id="PF01593"/>
    </source>
</evidence>
<dbReference type="InterPro" id="IPR050464">
    <property type="entry name" value="Zeta_carotene_desat/Oxidored"/>
</dbReference>
<comment type="caution">
    <text evidence="3">The sequence shown here is derived from an EMBL/GenBank/DDBJ whole genome shotgun (WGS) entry which is preliminary data.</text>
</comment>
<evidence type="ECO:0000313" key="4">
    <source>
        <dbReference type="Proteomes" id="UP000247498"/>
    </source>
</evidence>
<dbReference type="PANTHER" id="PTHR42923">
    <property type="entry name" value="PROTOPORPHYRINOGEN OXIDASE"/>
    <property type="match status" value="1"/>
</dbReference>
<dbReference type="STRING" id="307507.A0A2V0NQB4"/>
<reference evidence="3 4" key="1">
    <citation type="journal article" date="2018" name="Sci. Rep.">
        <title>Raphidocelis subcapitata (=Pseudokirchneriella subcapitata) provides an insight into genome evolution and environmental adaptations in the Sphaeropleales.</title>
        <authorList>
            <person name="Suzuki S."/>
            <person name="Yamaguchi H."/>
            <person name="Nakajima N."/>
            <person name="Kawachi M."/>
        </authorList>
    </citation>
    <scope>NUCLEOTIDE SEQUENCE [LARGE SCALE GENOMIC DNA]</scope>
    <source>
        <strain evidence="3 4">NIES-35</strain>
    </source>
</reference>
<dbReference type="AlphaFoldDB" id="A0A2V0NQB4"/>
<evidence type="ECO:0000313" key="3">
    <source>
        <dbReference type="EMBL" id="GBF89848.1"/>
    </source>
</evidence>
<dbReference type="InterPro" id="IPR036188">
    <property type="entry name" value="FAD/NAD-bd_sf"/>
</dbReference>
<gene>
    <name evidence="3" type="ORF">Rsub_02552</name>
</gene>
<dbReference type="SUPFAM" id="SSF51905">
    <property type="entry name" value="FAD/NAD(P)-binding domain"/>
    <property type="match status" value="1"/>
</dbReference>
<organism evidence="3 4">
    <name type="scientific">Raphidocelis subcapitata</name>
    <dbReference type="NCBI Taxonomy" id="307507"/>
    <lineage>
        <taxon>Eukaryota</taxon>
        <taxon>Viridiplantae</taxon>
        <taxon>Chlorophyta</taxon>
        <taxon>core chlorophytes</taxon>
        <taxon>Chlorophyceae</taxon>
        <taxon>CS clade</taxon>
        <taxon>Sphaeropleales</taxon>
        <taxon>Selenastraceae</taxon>
        <taxon>Raphidocelis</taxon>
    </lineage>
</organism>
<accession>A0A2V0NQB4</accession>
<feature type="compositionally biased region" description="Low complexity" evidence="1">
    <location>
        <begin position="58"/>
        <end position="85"/>
    </location>
</feature>
<dbReference type="OrthoDB" id="2219495at2759"/>
<feature type="domain" description="Amine oxidase" evidence="2">
    <location>
        <begin position="113"/>
        <end position="548"/>
    </location>
</feature>
<protein>
    <submittedName>
        <fullName evidence="3">Amine oxidase</fullName>
    </submittedName>
</protein>
<dbReference type="Gene3D" id="3.50.50.60">
    <property type="entry name" value="FAD/NAD(P)-binding domain"/>
    <property type="match status" value="1"/>
</dbReference>
<dbReference type="Proteomes" id="UP000247498">
    <property type="component" value="Unassembled WGS sequence"/>
</dbReference>
<feature type="compositionally biased region" description="Gly residues" evidence="1">
    <location>
        <begin position="1"/>
        <end position="16"/>
    </location>
</feature>
<dbReference type="GO" id="GO:0016491">
    <property type="term" value="F:oxidoreductase activity"/>
    <property type="evidence" value="ECO:0007669"/>
    <property type="project" value="InterPro"/>
</dbReference>
<dbReference type="PANTHER" id="PTHR42923:SF46">
    <property type="entry name" value="AMINE OXIDASE"/>
    <property type="match status" value="1"/>
</dbReference>
<evidence type="ECO:0000256" key="1">
    <source>
        <dbReference type="SAM" id="MobiDB-lite"/>
    </source>
</evidence>
<keyword evidence="4" id="KW-1185">Reference proteome</keyword>
<sequence length="628" mass="64859">MRSVQGGRGLTRGAGSCGAATGRWRSAPAGRPHTCRAAASGGEAGGLPRGWGPRAPDNEGSAPAAAAEAPSAAATATQPRPQQQRNQKRQQPEPRRRRRVVVVGGGWGGFGAALAAAKAGAEVTLLDASDSPGGLSSAFVSQGGRVVEPGIKGFWRCYSNIDALLTKELRGALGGGSPLTGYTRSGFWTPEGLEVEAPVFGDLPRLPAPLGTFFHTAALFRRLPLADRLTALGLVGPLLEHDADEATYAEYDSTSALTLFRRAGVSRRLYKAFLEPMLLVTLFAPPEQLSSAAALGTLYYFALAHQDDWDVRWCRGPVGDLIMRPFARHLEGLGVKILGGRRAQQVLPAPGGSPLAGAVVAAGPGGAETFEADAVVLAAGVGAAQALVSSSPLLAAAPDLRALSEVRRADVLAARVWLDRKLPLQFPSNVVSGLDEGSGATLFDLSALQDQYAGEPGSVLEFDVYHAEQLLPLDDESLVKRLLTDYLPAALPPSRRADAAGARASDASVLRFRGATTVFSPGSARALPRTASDGVPNVFFAGDCVAQGPGTHGAKGLSQEKAYATGLQAGNAAARLLGLAPAARVLPVQPDEPHVAAAKEAARARVVLSRALRGGGAGGAALAAVARW</sequence>
<dbReference type="EMBL" id="BDRX01000013">
    <property type="protein sequence ID" value="GBF89848.1"/>
    <property type="molecule type" value="Genomic_DNA"/>
</dbReference>